<dbReference type="EC" id="3.5.1.1" evidence="2"/>
<evidence type="ECO:0000259" key="10">
    <source>
        <dbReference type="Pfam" id="PF17763"/>
    </source>
</evidence>
<evidence type="ECO:0000313" key="12">
    <source>
        <dbReference type="Proteomes" id="UP000198797"/>
    </source>
</evidence>
<dbReference type="InterPro" id="IPR040919">
    <property type="entry name" value="Asparaginase_C"/>
</dbReference>
<dbReference type="PROSITE" id="PS00917">
    <property type="entry name" value="ASN_GLN_ASE_2"/>
    <property type="match status" value="1"/>
</dbReference>
<dbReference type="InterPro" id="IPR027474">
    <property type="entry name" value="L-asparaginase_N"/>
</dbReference>
<dbReference type="PANTHER" id="PTHR11707">
    <property type="entry name" value="L-ASPARAGINASE"/>
    <property type="match status" value="1"/>
</dbReference>
<dbReference type="SMART" id="SM00870">
    <property type="entry name" value="Asparaginase"/>
    <property type="match status" value="1"/>
</dbReference>
<dbReference type="EMBL" id="FMCU01000002">
    <property type="protein sequence ID" value="SCE78413.1"/>
    <property type="molecule type" value="Genomic_DNA"/>
</dbReference>
<protein>
    <recommendedName>
        <fullName evidence="2">asparaginase</fullName>
        <ecNumber evidence="2">3.5.1.1</ecNumber>
    </recommendedName>
</protein>
<evidence type="ECO:0000256" key="5">
    <source>
        <dbReference type="PIRSR" id="PIRSR001220-1"/>
    </source>
</evidence>
<dbReference type="Gene3D" id="3.40.50.1170">
    <property type="entry name" value="L-asparaginase, N-terminal domain"/>
    <property type="match status" value="1"/>
</dbReference>
<evidence type="ECO:0000259" key="9">
    <source>
        <dbReference type="Pfam" id="PF00710"/>
    </source>
</evidence>
<dbReference type="Pfam" id="PF00710">
    <property type="entry name" value="Asparaginase"/>
    <property type="match status" value="1"/>
</dbReference>
<evidence type="ECO:0000256" key="2">
    <source>
        <dbReference type="ARBA" id="ARBA00012920"/>
    </source>
</evidence>
<dbReference type="InterPro" id="IPR004550">
    <property type="entry name" value="AsnASE_II"/>
</dbReference>
<dbReference type="InterPro" id="IPR037152">
    <property type="entry name" value="L-asparaginase_N_sf"/>
</dbReference>
<feature type="binding site" evidence="6">
    <location>
        <begin position="128"/>
        <end position="129"/>
    </location>
    <ligand>
        <name>substrate</name>
    </ligand>
</feature>
<dbReference type="InterPro" id="IPR036152">
    <property type="entry name" value="Asp/glu_Ase-like_sf"/>
</dbReference>
<dbReference type="InterPro" id="IPR027473">
    <property type="entry name" value="L-asparaginase_C"/>
</dbReference>
<dbReference type="PIRSF" id="PIRSF001220">
    <property type="entry name" value="L-ASNase_gatD"/>
    <property type="match status" value="1"/>
</dbReference>
<dbReference type="InterPro" id="IPR006034">
    <property type="entry name" value="Asparaginase/glutaminase-like"/>
</dbReference>
<feature type="active site" description="O-isoaspartyl threonine intermediate" evidence="5">
    <location>
        <position position="54"/>
    </location>
</feature>
<evidence type="ECO:0000256" key="4">
    <source>
        <dbReference type="ARBA" id="ARBA00049366"/>
    </source>
</evidence>
<evidence type="ECO:0000256" key="8">
    <source>
        <dbReference type="PROSITE-ProRule" id="PRU10100"/>
    </source>
</evidence>
<dbReference type="STRING" id="121616.GA0070216_10289"/>
<keyword evidence="12" id="KW-1185">Reference proteome</keyword>
<dbReference type="PROSITE" id="PS51732">
    <property type="entry name" value="ASN_GLN_ASE_3"/>
    <property type="match status" value="1"/>
</dbReference>
<sequence>MSSGGSPSHNFLGFAFPQLLCRANVCATVITQLSNRLRKGVWLVRIAVLATGGTIASRWDPDEGLAVTDSVTDLLKNVTVTADVELHGFDLSCRPSFALSLDDMLATVRAVRAKLADGFTGVVVTHGTDTLEEAAYLTGQLTGPDARVVLTGAQRSADEPDSDAGRNLTDAIRVVTAPQPVGAATVMGGVAYAAVESRKVHTSAVSAFSGGTAGVLALVDPDGVLRVSTAARGGHYADRPVPTALPRVDLVKLVAGVDDTHLRASLHAGAAGIVVEAFGAGNAPPSVAEAVGEACRRGVPVVITSRTGAGRVRPVYAGGGATLARAGALFAGDLTGTQARVALALALAVEEPGAVPEALHAMVEGRRA</sequence>
<evidence type="ECO:0000256" key="1">
    <source>
        <dbReference type="ARBA" id="ARBA00010518"/>
    </source>
</evidence>
<evidence type="ECO:0000313" key="11">
    <source>
        <dbReference type="EMBL" id="SCE78413.1"/>
    </source>
</evidence>
<dbReference type="InterPro" id="IPR020827">
    <property type="entry name" value="Asparaginase/glutaminase_AS1"/>
</dbReference>
<dbReference type="PANTHER" id="PTHR11707:SF28">
    <property type="entry name" value="60 KDA LYSOPHOSPHOLIPASE"/>
    <property type="match status" value="1"/>
</dbReference>
<accession>A0A1C4V396</accession>
<feature type="active site" evidence="7">
    <location>
        <position position="54"/>
    </location>
</feature>
<feature type="active site" evidence="8">
    <location>
        <position position="128"/>
    </location>
</feature>
<evidence type="ECO:0000256" key="6">
    <source>
        <dbReference type="PIRSR" id="PIRSR001220-2"/>
    </source>
</evidence>
<dbReference type="PROSITE" id="PS00144">
    <property type="entry name" value="ASN_GLN_ASE_1"/>
    <property type="match status" value="1"/>
</dbReference>
<proteinExistence type="inferred from homology"/>
<name>A0A1C4V396_9ACTN</name>
<dbReference type="AlphaFoldDB" id="A0A1C4V396"/>
<dbReference type="Pfam" id="PF17763">
    <property type="entry name" value="Asparaginase_C"/>
    <property type="match status" value="1"/>
</dbReference>
<dbReference type="GO" id="GO:0004067">
    <property type="term" value="F:asparaginase activity"/>
    <property type="evidence" value="ECO:0007669"/>
    <property type="project" value="UniProtKB-UniRule"/>
</dbReference>
<dbReference type="OrthoDB" id="9788068at2"/>
<evidence type="ECO:0000256" key="7">
    <source>
        <dbReference type="PROSITE-ProRule" id="PRU10099"/>
    </source>
</evidence>
<keyword evidence="3" id="KW-0378">Hydrolase</keyword>
<comment type="catalytic activity">
    <reaction evidence="4">
        <text>L-asparagine + H2O = L-aspartate + NH4(+)</text>
        <dbReference type="Rhea" id="RHEA:21016"/>
        <dbReference type="ChEBI" id="CHEBI:15377"/>
        <dbReference type="ChEBI" id="CHEBI:28938"/>
        <dbReference type="ChEBI" id="CHEBI:29991"/>
        <dbReference type="ChEBI" id="CHEBI:58048"/>
        <dbReference type="EC" id="3.5.1.1"/>
    </reaction>
</comment>
<comment type="similarity">
    <text evidence="1">Belongs to the asparaginase 1 family.</text>
</comment>
<dbReference type="CDD" id="cd08964">
    <property type="entry name" value="L-asparaginase_II"/>
    <property type="match status" value="1"/>
</dbReference>
<reference evidence="12" key="1">
    <citation type="submission" date="2016-06" db="EMBL/GenBank/DDBJ databases">
        <authorList>
            <person name="Varghese N."/>
            <person name="Submissions Spin"/>
        </authorList>
    </citation>
    <scope>NUCLEOTIDE SEQUENCE [LARGE SCALE GENOMIC DNA]</scope>
    <source>
        <strain evidence="12">DSM 44100</strain>
    </source>
</reference>
<feature type="domain" description="L-asparaginase N-terminal" evidence="9">
    <location>
        <begin position="45"/>
        <end position="221"/>
    </location>
</feature>
<dbReference type="PRINTS" id="PR00139">
    <property type="entry name" value="ASNGLNASE"/>
</dbReference>
<gene>
    <name evidence="11" type="ORF">GA0070216_10289</name>
</gene>
<dbReference type="PIRSF" id="PIRSF500176">
    <property type="entry name" value="L_ASNase"/>
    <property type="match status" value="1"/>
</dbReference>
<dbReference type="GO" id="GO:0006528">
    <property type="term" value="P:asparagine metabolic process"/>
    <property type="evidence" value="ECO:0007669"/>
    <property type="project" value="InterPro"/>
</dbReference>
<feature type="binding site" evidence="6">
    <location>
        <position position="96"/>
    </location>
    <ligand>
        <name>substrate</name>
    </ligand>
</feature>
<dbReference type="SFLD" id="SFLDS00057">
    <property type="entry name" value="Glutaminase/Asparaginase"/>
    <property type="match status" value="1"/>
</dbReference>
<dbReference type="Gene3D" id="3.40.50.40">
    <property type="match status" value="1"/>
</dbReference>
<evidence type="ECO:0000256" key="3">
    <source>
        <dbReference type="ARBA" id="ARBA00022801"/>
    </source>
</evidence>
<dbReference type="Proteomes" id="UP000198797">
    <property type="component" value="Unassembled WGS sequence"/>
</dbReference>
<organism evidence="11 12">
    <name type="scientific">Micromonospora matsumotoense</name>
    <dbReference type="NCBI Taxonomy" id="121616"/>
    <lineage>
        <taxon>Bacteria</taxon>
        <taxon>Bacillati</taxon>
        <taxon>Actinomycetota</taxon>
        <taxon>Actinomycetes</taxon>
        <taxon>Micromonosporales</taxon>
        <taxon>Micromonosporaceae</taxon>
        <taxon>Micromonospora</taxon>
    </lineage>
</organism>
<dbReference type="SUPFAM" id="SSF53774">
    <property type="entry name" value="Glutaminase/Asparaginase"/>
    <property type="match status" value="1"/>
</dbReference>
<feature type="domain" description="Asparaginase/glutaminase C-terminal" evidence="10">
    <location>
        <begin position="247"/>
        <end position="349"/>
    </location>
</feature>
<dbReference type="InterPro" id="IPR027475">
    <property type="entry name" value="Asparaginase/glutaminase_AS2"/>
</dbReference>